<dbReference type="Proteomes" id="UP000292003">
    <property type="component" value="Unassembled WGS sequence"/>
</dbReference>
<dbReference type="Pfam" id="PF00069">
    <property type="entry name" value="Pkinase"/>
    <property type="match status" value="1"/>
</dbReference>
<dbReference type="InterPro" id="IPR000719">
    <property type="entry name" value="Prot_kinase_dom"/>
</dbReference>
<dbReference type="SMART" id="SM01260">
    <property type="entry name" value="LANC_like"/>
    <property type="match status" value="1"/>
</dbReference>
<dbReference type="Pfam" id="PF25816">
    <property type="entry name" value="RamC_N"/>
    <property type="match status" value="1"/>
</dbReference>
<dbReference type="SUPFAM" id="SSF158745">
    <property type="entry name" value="LanC-like"/>
    <property type="match status" value="1"/>
</dbReference>
<dbReference type="RefSeq" id="WP_130476988.1">
    <property type="nucleotide sequence ID" value="NZ_SFCC01000010.1"/>
</dbReference>
<dbReference type="GO" id="GO:0005524">
    <property type="term" value="F:ATP binding"/>
    <property type="evidence" value="ECO:0007669"/>
    <property type="project" value="InterPro"/>
</dbReference>
<dbReference type="EMBL" id="SFCC01000010">
    <property type="protein sequence ID" value="RZQ61895.1"/>
    <property type="molecule type" value="Genomic_DNA"/>
</dbReference>
<dbReference type="GO" id="GO:0005975">
    <property type="term" value="P:carbohydrate metabolic process"/>
    <property type="evidence" value="ECO:0007669"/>
    <property type="project" value="InterPro"/>
</dbReference>
<keyword evidence="2" id="KW-0418">Kinase</keyword>
<dbReference type="GO" id="GO:0031179">
    <property type="term" value="P:peptide modification"/>
    <property type="evidence" value="ECO:0007669"/>
    <property type="project" value="InterPro"/>
</dbReference>
<dbReference type="GO" id="GO:0004674">
    <property type="term" value="F:protein serine/threonine kinase activity"/>
    <property type="evidence" value="ECO:0007669"/>
    <property type="project" value="UniProtKB-KW"/>
</dbReference>
<dbReference type="InterPro" id="IPR057929">
    <property type="entry name" value="RamC_N"/>
</dbReference>
<dbReference type="OrthoDB" id="1492512at2"/>
<keyword evidence="2" id="KW-0808">Transferase</keyword>
<reference evidence="2 3" key="1">
    <citation type="submission" date="2019-02" db="EMBL/GenBank/DDBJ databases">
        <title>Draft genome sequence of Amycolatopsis sp. 8-3EHSu isolated from roots of Suaeda maritima.</title>
        <authorList>
            <person name="Duangmal K."/>
            <person name="Chantavorakit T."/>
        </authorList>
    </citation>
    <scope>NUCLEOTIDE SEQUENCE [LARGE SCALE GENOMIC DNA]</scope>
    <source>
        <strain evidence="2 3">8-3EHSu</strain>
    </source>
</reference>
<evidence type="ECO:0000313" key="2">
    <source>
        <dbReference type="EMBL" id="RZQ61895.1"/>
    </source>
</evidence>
<dbReference type="InterPro" id="IPR007822">
    <property type="entry name" value="LANC-like"/>
</dbReference>
<keyword evidence="2" id="KW-0723">Serine/threonine-protein kinase</keyword>
<evidence type="ECO:0000259" key="1">
    <source>
        <dbReference type="PROSITE" id="PS50011"/>
    </source>
</evidence>
<dbReference type="SMART" id="SM00220">
    <property type="entry name" value="S_TKc"/>
    <property type="match status" value="1"/>
</dbReference>
<feature type="domain" description="Protein kinase" evidence="1">
    <location>
        <begin position="226"/>
        <end position="576"/>
    </location>
</feature>
<gene>
    <name evidence="2" type="ORF">EWH70_19960</name>
</gene>
<accession>A0A4V2ELK6</accession>
<proteinExistence type="predicted"/>
<dbReference type="Gene3D" id="1.10.510.10">
    <property type="entry name" value="Transferase(Phosphotransferase) domain 1"/>
    <property type="match status" value="1"/>
</dbReference>
<dbReference type="PROSITE" id="PS50011">
    <property type="entry name" value="PROTEIN_KINASE_DOM"/>
    <property type="match status" value="1"/>
</dbReference>
<dbReference type="InterPro" id="IPR053524">
    <property type="entry name" value="Aerial_hyphae_peptide-synth"/>
</dbReference>
<organism evidence="2 3">
    <name type="scientific">Amycolatopsis suaedae</name>
    <dbReference type="NCBI Taxonomy" id="2510978"/>
    <lineage>
        <taxon>Bacteria</taxon>
        <taxon>Bacillati</taxon>
        <taxon>Actinomycetota</taxon>
        <taxon>Actinomycetes</taxon>
        <taxon>Pseudonocardiales</taxon>
        <taxon>Pseudonocardiaceae</taxon>
        <taxon>Amycolatopsis</taxon>
    </lineage>
</organism>
<comment type="caution">
    <text evidence="2">The sequence shown here is derived from an EMBL/GenBank/DDBJ whole genome shotgun (WGS) entry which is preliminary data.</text>
</comment>
<dbReference type="InterPro" id="IPR058053">
    <property type="entry name" value="RamC_C"/>
</dbReference>
<dbReference type="NCBIfam" id="NF038151">
    <property type="entry name" value="lanthi_synth_III"/>
    <property type="match status" value="1"/>
</dbReference>
<dbReference type="CDD" id="cd04791">
    <property type="entry name" value="LanC_SerThrkinase"/>
    <property type="match status" value="1"/>
</dbReference>
<name>A0A4V2ELK6_9PSEU</name>
<protein>
    <submittedName>
        <fullName evidence="2">Serine/threonine protein kinase</fullName>
    </submittedName>
</protein>
<dbReference type="InterPro" id="IPR011009">
    <property type="entry name" value="Kinase-like_dom_sf"/>
</dbReference>
<dbReference type="SUPFAM" id="SSF56112">
    <property type="entry name" value="Protein kinase-like (PK-like)"/>
    <property type="match status" value="1"/>
</dbReference>
<evidence type="ECO:0000313" key="3">
    <source>
        <dbReference type="Proteomes" id="UP000292003"/>
    </source>
</evidence>
<sequence>MDLRYEAFCFADPLFFDEQRNAGTAEEDFASALPLPAGWVESERGIWRSLQPVGAAGSLPAQGWKIHISATMDNAVHVLATVHRYCVEQGVAYKHLRTRGILLARNSKYAPRDGSGKLITIYPADEDGLQRALADLSAELSGQAGPYILSDLRYGAGPLFVRYGGFAEQWVESDGTRVLAIRKPDGTLVPDKRGPAFSYPAWVELPTFLEPHVAARKSGDPAQFPYRVTRSLHFSNGGGVYLANRLADDHELVLKEARPHAGLDRDLVDAVERLRREHEILERLAGIAGIPEVYDRFTVWEHHFLAMRYLPGKPLGSWLSRHYPLTRREASDEDLAAYARRTLALLDRIELLVRQVHERGVVFGDLHALNILVDDEDQPALIDFELAFDAATGGRPALGAPGFRAPRDRTGTEVDTYALAALKLWLFLPLNTLLELAPAKLDSLVDFVTERFPLPSGFGDAIRAELAPRGDVRHEPATTELDQAEPDWQAVRKSIAEAILASATPERTDRLFPGDIQQFEVGGLCFGYGAAGVLHALHRTEASRYPEHERWLIDAVRRTPPVRPGFYDGAHGIAYVLENFGHHDLADELLAAAEGLVRKTTDHNLEGGLAGIGLNHLHFAATRDDRAHLDKAVHLGERLAGALPDAEPPGKFGRAGLLSGWSGPALLFTRLFERTGDETWLDHAAAALDRDLAECATTDDGSLQVRDGDARTLPYVGIGSAGIALVAEELAVHRPPAGRLPDLLLACRGEFVIHPGLMFGRAGLMAALAAAGRRQPDPELDGVIARHLSRFAWYALPYRGGVAFPGNQLLRLSMDLNTGGAGVLLALAAVLDGHGAVLPFLGRTQDFRPSRPGE</sequence>
<dbReference type="Gene3D" id="1.50.10.10">
    <property type="match status" value="1"/>
</dbReference>
<dbReference type="InterPro" id="IPR012341">
    <property type="entry name" value="6hp_glycosidase-like_sf"/>
</dbReference>
<keyword evidence="3" id="KW-1185">Reference proteome</keyword>
<dbReference type="AlphaFoldDB" id="A0A4V2ELK6"/>